<name>A0A365H8I0_9ACTN</name>
<sequence length="107" mass="11918">MECERPGGEHARDSLEIGLELVAHGNPPEPPGWTVILALNVQCWCPLEHPDHGYHRVRTAEWTTAAPAATLAALDEALTHTAQWLRTFPDPDGWRHRHGLPPRTGRP</sequence>
<evidence type="ECO:0000313" key="1">
    <source>
        <dbReference type="EMBL" id="RAY15381.1"/>
    </source>
</evidence>
<protein>
    <submittedName>
        <fullName evidence="1">Uncharacterized protein</fullName>
    </submittedName>
</protein>
<dbReference type="AlphaFoldDB" id="A0A365H8I0"/>
<keyword evidence="2" id="KW-1185">Reference proteome</keyword>
<organism evidence="1 2">
    <name type="scientific">Actinomadura craniellae</name>
    <dbReference type="NCBI Taxonomy" id="2231787"/>
    <lineage>
        <taxon>Bacteria</taxon>
        <taxon>Bacillati</taxon>
        <taxon>Actinomycetota</taxon>
        <taxon>Actinomycetes</taxon>
        <taxon>Streptosporangiales</taxon>
        <taxon>Thermomonosporaceae</taxon>
        <taxon>Actinomadura</taxon>
    </lineage>
</organism>
<reference evidence="1 2" key="1">
    <citation type="submission" date="2018-06" db="EMBL/GenBank/DDBJ databases">
        <title>Actinomadura craniellae sp. nov. isolated from marine sponge Craniella sp.</title>
        <authorList>
            <person name="Li L."/>
            <person name="Xu Q.H."/>
            <person name="Lin H.W."/>
            <person name="Lu Y.H."/>
        </authorList>
    </citation>
    <scope>NUCLEOTIDE SEQUENCE [LARGE SCALE GENOMIC DNA]</scope>
    <source>
        <strain evidence="1 2">LHW63021</strain>
    </source>
</reference>
<accession>A0A365H8I0</accession>
<evidence type="ECO:0000313" key="2">
    <source>
        <dbReference type="Proteomes" id="UP000251891"/>
    </source>
</evidence>
<comment type="caution">
    <text evidence="1">The sequence shown here is derived from an EMBL/GenBank/DDBJ whole genome shotgun (WGS) entry which is preliminary data.</text>
</comment>
<dbReference type="Proteomes" id="UP000251891">
    <property type="component" value="Unassembled WGS sequence"/>
</dbReference>
<dbReference type="EMBL" id="QLYX01000004">
    <property type="protein sequence ID" value="RAY15381.1"/>
    <property type="molecule type" value="Genomic_DNA"/>
</dbReference>
<gene>
    <name evidence="1" type="ORF">DPM19_11830</name>
</gene>
<proteinExistence type="predicted"/>